<reference evidence="2 3" key="1">
    <citation type="journal article" date="2018" name="Arch. Microbiol.">
        <title>New insights into the metabolic potential of the phototrophic purple bacterium Rhodopila globiformis DSM 161(T) from its draft genome sequence and evidence for a vanadium-dependent nitrogenase.</title>
        <authorList>
            <person name="Imhoff J.F."/>
            <person name="Rahn T."/>
            <person name="Kunzel S."/>
            <person name="Neulinger S.C."/>
        </authorList>
    </citation>
    <scope>NUCLEOTIDE SEQUENCE [LARGE SCALE GENOMIC DNA]</scope>
    <source>
        <strain evidence="2 3">DSM 161</strain>
    </source>
</reference>
<evidence type="ECO:0000313" key="2">
    <source>
        <dbReference type="EMBL" id="PPQ28829.1"/>
    </source>
</evidence>
<dbReference type="Proteomes" id="UP000239724">
    <property type="component" value="Unassembled WGS sequence"/>
</dbReference>
<feature type="transmembrane region" description="Helical" evidence="1">
    <location>
        <begin position="169"/>
        <end position="189"/>
    </location>
</feature>
<keyword evidence="1" id="KW-0472">Membrane</keyword>
<evidence type="ECO:0000313" key="3">
    <source>
        <dbReference type="Proteomes" id="UP000239724"/>
    </source>
</evidence>
<comment type="caution">
    <text evidence="2">The sequence shown here is derived from an EMBL/GenBank/DDBJ whole genome shotgun (WGS) entry which is preliminary data.</text>
</comment>
<feature type="transmembrane region" description="Helical" evidence="1">
    <location>
        <begin position="27"/>
        <end position="53"/>
    </location>
</feature>
<evidence type="ECO:0000256" key="1">
    <source>
        <dbReference type="SAM" id="Phobius"/>
    </source>
</evidence>
<feature type="transmembrane region" description="Helical" evidence="1">
    <location>
        <begin position="91"/>
        <end position="118"/>
    </location>
</feature>
<name>A0A2S6N2I7_RHOGL</name>
<keyword evidence="1" id="KW-0812">Transmembrane</keyword>
<proteinExistence type="predicted"/>
<protein>
    <submittedName>
        <fullName evidence="2">Uncharacterized protein</fullName>
    </submittedName>
</protein>
<keyword evidence="3" id="KW-1185">Reference proteome</keyword>
<feature type="transmembrane region" description="Helical" evidence="1">
    <location>
        <begin position="130"/>
        <end position="157"/>
    </location>
</feature>
<organism evidence="2 3">
    <name type="scientific">Rhodopila globiformis</name>
    <name type="common">Rhodopseudomonas globiformis</name>
    <dbReference type="NCBI Taxonomy" id="1071"/>
    <lineage>
        <taxon>Bacteria</taxon>
        <taxon>Pseudomonadati</taxon>
        <taxon>Pseudomonadota</taxon>
        <taxon>Alphaproteobacteria</taxon>
        <taxon>Acetobacterales</taxon>
        <taxon>Acetobacteraceae</taxon>
        <taxon>Rhodopila</taxon>
    </lineage>
</organism>
<gene>
    <name evidence="2" type="ORF">CCS01_23440</name>
</gene>
<sequence length="191" mass="19519">MFHGLNPAMGWLFAVALGLHRRSRRAVLLALPPLALGHALAIGVVAAAAVALGLRVDPVIARVAAGGLLVGWAGYHWLYGHRHRVRIGMTVGAAGLAVWSFLMATAHGAGLMLLPALLPLCVMPGVAGGPVALTLAAVAMHTAAMLATTGAVALLVYDWLGVGVLRRGWVNLDVVWTGVLAATGVGLVVTA</sequence>
<keyword evidence="1" id="KW-1133">Transmembrane helix</keyword>
<feature type="transmembrane region" description="Helical" evidence="1">
    <location>
        <begin position="59"/>
        <end position="79"/>
    </location>
</feature>
<dbReference type="OrthoDB" id="8850092at2"/>
<dbReference type="AlphaFoldDB" id="A0A2S6N2I7"/>
<accession>A0A2S6N2I7</accession>
<dbReference type="EMBL" id="NHRY01000237">
    <property type="protein sequence ID" value="PPQ28829.1"/>
    <property type="molecule type" value="Genomic_DNA"/>
</dbReference>